<reference evidence="1 2" key="1">
    <citation type="submission" date="2019-07" db="EMBL/GenBank/DDBJ databases">
        <title>WGS assembly of Gossypium tomentosum.</title>
        <authorList>
            <person name="Chen Z.J."/>
            <person name="Sreedasyam A."/>
            <person name="Ando A."/>
            <person name="Song Q."/>
            <person name="De L."/>
            <person name="Hulse-Kemp A."/>
            <person name="Ding M."/>
            <person name="Ye W."/>
            <person name="Kirkbride R."/>
            <person name="Jenkins J."/>
            <person name="Plott C."/>
            <person name="Lovell J."/>
            <person name="Lin Y.-M."/>
            <person name="Vaughn R."/>
            <person name="Liu B."/>
            <person name="Li W."/>
            <person name="Simpson S."/>
            <person name="Scheffler B."/>
            <person name="Saski C."/>
            <person name="Grover C."/>
            <person name="Hu G."/>
            <person name="Conover J."/>
            <person name="Carlson J."/>
            <person name="Shu S."/>
            <person name="Boston L."/>
            <person name="Williams M."/>
            <person name="Peterson D."/>
            <person name="Mcgee K."/>
            <person name="Jones D."/>
            <person name="Wendel J."/>
            <person name="Stelly D."/>
            <person name="Grimwood J."/>
            <person name="Schmutz J."/>
        </authorList>
    </citation>
    <scope>NUCLEOTIDE SEQUENCE [LARGE SCALE GENOMIC DNA]</scope>
    <source>
        <strain evidence="1">7179.01</strain>
    </source>
</reference>
<dbReference type="AlphaFoldDB" id="A0A5D2MK28"/>
<sequence length="133" mass="14498">MPLKSLSPINALNLDPNGCCLCLSLTSAKKSLLPCLECLFSTSIHSPNSGSFSLLLEPMESPSDLPSFDTSTSVDSLPLATVEFGSVSTIEHIPLMWPYLPQVKQTVGRASYSTHWMALPTNTYEIKGFSRFI</sequence>
<evidence type="ECO:0000313" key="2">
    <source>
        <dbReference type="Proteomes" id="UP000322667"/>
    </source>
</evidence>
<accession>A0A5D2MK28</accession>
<protein>
    <submittedName>
        <fullName evidence="1">Uncharacterized protein</fullName>
    </submittedName>
</protein>
<name>A0A5D2MK28_GOSTO</name>
<evidence type="ECO:0000313" key="1">
    <source>
        <dbReference type="EMBL" id="TYH91773.1"/>
    </source>
</evidence>
<proteinExistence type="predicted"/>
<dbReference type="Proteomes" id="UP000322667">
    <property type="component" value="Chromosome A13"/>
</dbReference>
<gene>
    <name evidence="1" type="ORF">ES332_A13G136800v1</name>
</gene>
<dbReference type="EMBL" id="CM017622">
    <property type="protein sequence ID" value="TYH91773.1"/>
    <property type="molecule type" value="Genomic_DNA"/>
</dbReference>
<organism evidence="1 2">
    <name type="scientific">Gossypium tomentosum</name>
    <name type="common">Hawaiian cotton</name>
    <name type="synonym">Gossypium sandvicense</name>
    <dbReference type="NCBI Taxonomy" id="34277"/>
    <lineage>
        <taxon>Eukaryota</taxon>
        <taxon>Viridiplantae</taxon>
        <taxon>Streptophyta</taxon>
        <taxon>Embryophyta</taxon>
        <taxon>Tracheophyta</taxon>
        <taxon>Spermatophyta</taxon>
        <taxon>Magnoliopsida</taxon>
        <taxon>eudicotyledons</taxon>
        <taxon>Gunneridae</taxon>
        <taxon>Pentapetalae</taxon>
        <taxon>rosids</taxon>
        <taxon>malvids</taxon>
        <taxon>Malvales</taxon>
        <taxon>Malvaceae</taxon>
        <taxon>Malvoideae</taxon>
        <taxon>Gossypium</taxon>
    </lineage>
</organism>
<keyword evidence="2" id="KW-1185">Reference proteome</keyword>